<accession>A0A7J7KLM9</accession>
<reference evidence="7" key="1">
    <citation type="submission" date="2020-06" db="EMBL/GenBank/DDBJ databases">
        <title>Draft genome of Bugula neritina, a colonial animal packing powerful symbionts and potential medicines.</title>
        <authorList>
            <person name="Rayko M."/>
        </authorList>
    </citation>
    <scope>NUCLEOTIDE SEQUENCE [LARGE SCALE GENOMIC DNA]</scope>
    <source>
        <strain evidence="7">Kwan_BN1</strain>
    </source>
</reference>
<dbReference type="OrthoDB" id="268928at2759"/>
<evidence type="ECO:0000256" key="1">
    <source>
        <dbReference type="ARBA" id="ARBA00004141"/>
    </source>
</evidence>
<evidence type="ECO:0000256" key="4">
    <source>
        <dbReference type="ARBA" id="ARBA00022989"/>
    </source>
</evidence>
<name>A0A7J7KLM9_BUGNE</name>
<feature type="transmembrane region" description="Helical" evidence="6">
    <location>
        <begin position="26"/>
        <end position="49"/>
    </location>
</feature>
<feature type="transmembrane region" description="Helical" evidence="6">
    <location>
        <begin position="131"/>
        <end position="151"/>
    </location>
</feature>
<sequence>MAGCLDACHLPDWECFDKIREKRNSIASCVAGTMFAIGWWVVADAAAIFPDPADFPRACHTAGVFSTLGLIMINSVSNSQVRGDVSDGGCLGAIGAKIWFFAGFILSFGALIAAAWILFDLYVVNVGVKPEWPGIAIFLQNTFIFFSAIVFKFGRSEDLWE</sequence>
<dbReference type="GO" id="GO:0016020">
    <property type="term" value="C:membrane"/>
    <property type="evidence" value="ECO:0007669"/>
    <property type="project" value="UniProtKB-SubCell"/>
</dbReference>
<keyword evidence="5 6" id="KW-0472">Membrane</keyword>
<dbReference type="Proteomes" id="UP000593567">
    <property type="component" value="Unassembled WGS sequence"/>
</dbReference>
<evidence type="ECO:0000256" key="5">
    <source>
        <dbReference type="ARBA" id="ARBA00023136"/>
    </source>
</evidence>
<keyword evidence="4 6" id="KW-1133">Transmembrane helix</keyword>
<dbReference type="EMBL" id="VXIV02000390">
    <property type="protein sequence ID" value="KAF6038616.1"/>
    <property type="molecule type" value="Genomic_DNA"/>
</dbReference>
<protein>
    <submittedName>
        <fullName evidence="7">TMEM50A</fullName>
    </submittedName>
</protein>
<dbReference type="Pfam" id="PF05255">
    <property type="entry name" value="UPF0220"/>
    <property type="match status" value="1"/>
</dbReference>
<evidence type="ECO:0000313" key="7">
    <source>
        <dbReference type="EMBL" id="KAF6038616.1"/>
    </source>
</evidence>
<dbReference type="InterPro" id="IPR007919">
    <property type="entry name" value="UPF0220"/>
</dbReference>
<dbReference type="PANTHER" id="PTHR13180">
    <property type="entry name" value="SMALL MEMBRANE PROTEIN-RELATED"/>
    <property type="match status" value="1"/>
</dbReference>
<evidence type="ECO:0000313" key="8">
    <source>
        <dbReference type="Proteomes" id="UP000593567"/>
    </source>
</evidence>
<evidence type="ECO:0000256" key="2">
    <source>
        <dbReference type="ARBA" id="ARBA00005335"/>
    </source>
</evidence>
<feature type="transmembrane region" description="Helical" evidence="6">
    <location>
        <begin position="98"/>
        <end position="119"/>
    </location>
</feature>
<evidence type="ECO:0000256" key="3">
    <source>
        <dbReference type="ARBA" id="ARBA00022692"/>
    </source>
</evidence>
<comment type="similarity">
    <text evidence="2">Belongs to the UPF0220 family.</text>
</comment>
<gene>
    <name evidence="7" type="ORF">EB796_003062</name>
</gene>
<evidence type="ECO:0000256" key="6">
    <source>
        <dbReference type="SAM" id="Phobius"/>
    </source>
</evidence>
<keyword evidence="8" id="KW-1185">Reference proteome</keyword>
<organism evidence="7 8">
    <name type="scientific">Bugula neritina</name>
    <name type="common">Brown bryozoan</name>
    <name type="synonym">Sertularia neritina</name>
    <dbReference type="NCBI Taxonomy" id="10212"/>
    <lineage>
        <taxon>Eukaryota</taxon>
        <taxon>Metazoa</taxon>
        <taxon>Spiralia</taxon>
        <taxon>Lophotrochozoa</taxon>
        <taxon>Bryozoa</taxon>
        <taxon>Gymnolaemata</taxon>
        <taxon>Cheilostomatida</taxon>
        <taxon>Flustrina</taxon>
        <taxon>Buguloidea</taxon>
        <taxon>Bugulidae</taxon>
        <taxon>Bugula</taxon>
    </lineage>
</organism>
<keyword evidence="3 6" id="KW-0812">Transmembrane</keyword>
<comment type="caution">
    <text evidence="7">The sequence shown here is derived from an EMBL/GenBank/DDBJ whole genome shotgun (WGS) entry which is preliminary data.</text>
</comment>
<comment type="subcellular location">
    <subcellularLocation>
        <location evidence="1">Membrane</location>
        <topology evidence="1">Multi-pass membrane protein</topology>
    </subcellularLocation>
</comment>
<feature type="transmembrane region" description="Helical" evidence="6">
    <location>
        <begin position="55"/>
        <end position="77"/>
    </location>
</feature>
<dbReference type="AlphaFoldDB" id="A0A7J7KLM9"/>
<proteinExistence type="inferred from homology"/>